<evidence type="ECO:0000256" key="3">
    <source>
        <dbReference type="ARBA" id="ARBA00012824"/>
    </source>
</evidence>
<dbReference type="Gene3D" id="3.60.120.10">
    <property type="entry name" value="Anthranilate synthase"/>
    <property type="match status" value="1"/>
</dbReference>
<evidence type="ECO:0000313" key="8">
    <source>
        <dbReference type="Proteomes" id="UP000247465"/>
    </source>
</evidence>
<dbReference type="InterPro" id="IPR005801">
    <property type="entry name" value="ADC_synthase"/>
</dbReference>
<protein>
    <recommendedName>
        <fullName evidence="3">isochorismate synthase</fullName>
        <ecNumber evidence="3">5.4.4.2</ecNumber>
    </recommendedName>
    <alternativeName>
        <fullName evidence="5">Isochorismate mutase</fullName>
    </alternativeName>
</protein>
<evidence type="ECO:0000256" key="2">
    <source>
        <dbReference type="ARBA" id="ARBA00005297"/>
    </source>
</evidence>
<comment type="catalytic activity">
    <reaction evidence="1">
        <text>chorismate = isochorismate</text>
        <dbReference type="Rhea" id="RHEA:18985"/>
        <dbReference type="ChEBI" id="CHEBI:29748"/>
        <dbReference type="ChEBI" id="CHEBI:29780"/>
        <dbReference type="EC" id="5.4.4.2"/>
    </reaction>
</comment>
<organism evidence="7 8">
    <name type="scientific">Candidatus Moanibacter tarae</name>
    <dbReference type="NCBI Taxonomy" id="2200854"/>
    <lineage>
        <taxon>Bacteria</taxon>
        <taxon>Pseudomonadati</taxon>
        <taxon>Verrucomicrobiota</taxon>
        <taxon>Opitutia</taxon>
        <taxon>Puniceicoccales</taxon>
        <taxon>Puniceicoccales incertae sedis</taxon>
        <taxon>Candidatus Moanibacter</taxon>
    </lineage>
</organism>
<dbReference type="PANTHER" id="PTHR42839:SF2">
    <property type="entry name" value="ISOCHORISMATE SYNTHASE ENTC"/>
    <property type="match status" value="1"/>
</dbReference>
<dbReference type="AlphaFoldDB" id="A0A2Z4ADX7"/>
<dbReference type="InterPro" id="IPR015890">
    <property type="entry name" value="Chorismate_C"/>
</dbReference>
<dbReference type="KEGG" id="mtar:DF168_01733"/>
<dbReference type="Proteomes" id="UP000247465">
    <property type="component" value="Chromosome"/>
</dbReference>
<dbReference type="SUPFAM" id="SSF56322">
    <property type="entry name" value="ADC synthase"/>
    <property type="match status" value="1"/>
</dbReference>
<dbReference type="Pfam" id="PF00425">
    <property type="entry name" value="Chorismate_bind"/>
    <property type="match status" value="1"/>
</dbReference>
<dbReference type="GO" id="GO:0008909">
    <property type="term" value="F:isochorismate synthase activity"/>
    <property type="evidence" value="ECO:0007669"/>
    <property type="project" value="UniProtKB-EC"/>
</dbReference>
<evidence type="ECO:0000256" key="1">
    <source>
        <dbReference type="ARBA" id="ARBA00000799"/>
    </source>
</evidence>
<gene>
    <name evidence="7" type="primary">pchA</name>
    <name evidence="7" type="ORF">DF168_01733</name>
</gene>
<evidence type="ECO:0000313" key="7">
    <source>
        <dbReference type="EMBL" id="AWT60519.1"/>
    </source>
</evidence>
<comment type="similarity">
    <text evidence="2">Belongs to the isochorismate synthase family.</text>
</comment>
<dbReference type="EC" id="5.4.4.2" evidence="3"/>
<keyword evidence="4 7" id="KW-0413">Isomerase</keyword>
<accession>A0A2Z4ADX7</accession>
<evidence type="ECO:0000256" key="5">
    <source>
        <dbReference type="ARBA" id="ARBA00041564"/>
    </source>
</evidence>
<proteinExistence type="inferred from homology"/>
<reference evidence="7 8" key="1">
    <citation type="submission" date="2018-06" db="EMBL/GenBank/DDBJ databases">
        <title>Draft Genome Sequence of a Novel Marine Bacterium Related to the Verrucomicrobia.</title>
        <authorList>
            <person name="Vosseberg J."/>
            <person name="Martijn J."/>
            <person name="Ettema T.J.G."/>
        </authorList>
    </citation>
    <scope>NUCLEOTIDE SEQUENCE [LARGE SCALE GENOMIC DNA]</scope>
    <source>
        <strain evidence="7">TARA_B100001123</strain>
    </source>
</reference>
<name>A0A2Z4ADX7_9BACT</name>
<sequence>MIKISPGLYVERDFEGLLRFLTDCRDSALRDNHYKVASISLEVKHLDSLAVLESIYESDELHFYMEHPIKEEAIAGADAILEKTFHGPGRFQQVLQFSNEILNHTFAVGDLHVPFWGPHFFTAFTFYDKSGKDTSFSPATVFLPRWQVGRKEGIYGAVANIVVYPTSDPVELAERTWAAHKKFAAFDYSSVESAPKLAQKKEHKIRELGGDGAFLHSVKQACQGIALGRYEKIVIAKCIELIGPNELKPLVSLNSLRNKYPGCYAFSFSGGSEKSFIGATPERLVRVEGDFVYTEALAGSISRGATAAVDASFAQALLESAKNVDEHRFVVDFIKDCLESIGMEVEFSAKPNLLQLPNVQHLRTPIKARKPEGLHLLDTVKVLHPTPAVGGVPQEPALADIRRIEPFSRGLYAGTLGWFDHGGNGEMVVAIRSALIEGNTARAYAGNGILVNSSPEEEGIEVDLKLQALLQALH</sequence>
<dbReference type="NCBIfam" id="TIGR00543">
    <property type="entry name" value="isochor_syn"/>
    <property type="match status" value="1"/>
</dbReference>
<dbReference type="PANTHER" id="PTHR42839">
    <property type="entry name" value="ISOCHORISMATE SYNTHASE ENTC"/>
    <property type="match status" value="1"/>
</dbReference>
<evidence type="ECO:0000259" key="6">
    <source>
        <dbReference type="Pfam" id="PF00425"/>
    </source>
</evidence>
<feature type="domain" description="Chorismate-utilising enzyme C-terminal" evidence="6">
    <location>
        <begin position="213"/>
        <end position="465"/>
    </location>
</feature>
<dbReference type="EMBL" id="CP029803">
    <property type="protein sequence ID" value="AWT60519.1"/>
    <property type="molecule type" value="Genomic_DNA"/>
</dbReference>
<evidence type="ECO:0000256" key="4">
    <source>
        <dbReference type="ARBA" id="ARBA00023235"/>
    </source>
</evidence>
<dbReference type="InterPro" id="IPR004561">
    <property type="entry name" value="IsoChor_synthase"/>
</dbReference>